<dbReference type="KEGG" id="cyp:PCC8801_3601"/>
<dbReference type="PANTHER" id="PTHR34123">
    <property type="entry name" value="OS04G0578200 PROTEIN"/>
    <property type="match status" value="1"/>
</dbReference>
<evidence type="ECO:0008006" key="3">
    <source>
        <dbReference type="Google" id="ProtNLM"/>
    </source>
</evidence>
<dbReference type="InterPro" id="IPR018790">
    <property type="entry name" value="DUF2358"/>
</dbReference>
<dbReference type="STRING" id="41431.PCC8801_3601"/>
<name>B7K1M1_RIPO1</name>
<dbReference type="SUPFAM" id="SSF54427">
    <property type="entry name" value="NTF2-like"/>
    <property type="match status" value="1"/>
</dbReference>
<gene>
    <name evidence="1" type="ordered locus">PCC8801_3601</name>
</gene>
<protein>
    <recommendedName>
        <fullName evidence="3">SnoaL-like domain-containing protein</fullName>
    </recommendedName>
</protein>
<sequence length="132" mass="15954">MNILEIIKQDYQNFPTNPTYSIYAEDVYFKDPMTEFRGIKRYKSMIQFMATWFKEIKLDLHKIYQSKDTIHAEWTLHWITPLPWKPPIAIAGRSELVINSQNLIISHIDYWNCSRWDVLKQHFPLILHNKDK</sequence>
<dbReference type="EMBL" id="CP001287">
    <property type="protein sequence ID" value="ACK67563.1"/>
    <property type="molecule type" value="Genomic_DNA"/>
</dbReference>
<dbReference type="Gene3D" id="3.10.450.50">
    <property type="match status" value="1"/>
</dbReference>
<dbReference type="eggNOG" id="COG4319">
    <property type="taxonomic scope" value="Bacteria"/>
</dbReference>
<dbReference type="AlphaFoldDB" id="B7K1M1"/>
<dbReference type="PANTHER" id="PTHR34123:SF1">
    <property type="entry name" value="OS04G0578200 PROTEIN"/>
    <property type="match status" value="1"/>
</dbReference>
<dbReference type="Pfam" id="PF10184">
    <property type="entry name" value="DUF2358"/>
    <property type="match status" value="1"/>
</dbReference>
<organism evidence="1 2">
    <name type="scientific">Rippkaea orientalis (strain PCC 8801 / RF-1)</name>
    <name type="common">Cyanothece sp. (strain PCC 8801)</name>
    <dbReference type="NCBI Taxonomy" id="41431"/>
    <lineage>
        <taxon>Bacteria</taxon>
        <taxon>Bacillati</taxon>
        <taxon>Cyanobacteriota</taxon>
        <taxon>Cyanophyceae</taxon>
        <taxon>Oscillatoriophycideae</taxon>
        <taxon>Chroococcales</taxon>
        <taxon>Aphanothecaceae</taxon>
        <taxon>Rippkaea</taxon>
        <taxon>Rippkaea orientalis</taxon>
    </lineage>
</organism>
<evidence type="ECO:0000313" key="1">
    <source>
        <dbReference type="EMBL" id="ACK67563.1"/>
    </source>
</evidence>
<accession>B7K1M1</accession>
<evidence type="ECO:0000313" key="2">
    <source>
        <dbReference type="Proteomes" id="UP000008204"/>
    </source>
</evidence>
<dbReference type="Proteomes" id="UP000008204">
    <property type="component" value="Chromosome"/>
</dbReference>
<dbReference type="HOGENOM" id="CLU_133730_1_0_3"/>
<dbReference type="OrthoDB" id="1115105at2"/>
<dbReference type="RefSeq" id="WP_012596821.1">
    <property type="nucleotide sequence ID" value="NC_011726.1"/>
</dbReference>
<reference evidence="2" key="1">
    <citation type="journal article" date="2011" name="MBio">
        <title>Novel metabolic attributes of the genus Cyanothece, comprising a group of unicellular nitrogen-fixing Cyanobacteria.</title>
        <authorList>
            <person name="Bandyopadhyay A."/>
            <person name="Elvitigala T."/>
            <person name="Welsh E."/>
            <person name="Stockel J."/>
            <person name="Liberton M."/>
            <person name="Min H."/>
            <person name="Sherman L.A."/>
            <person name="Pakrasi H.B."/>
        </authorList>
    </citation>
    <scope>NUCLEOTIDE SEQUENCE [LARGE SCALE GENOMIC DNA]</scope>
    <source>
        <strain evidence="2">PCC 8801</strain>
    </source>
</reference>
<dbReference type="InterPro" id="IPR032710">
    <property type="entry name" value="NTF2-like_dom_sf"/>
</dbReference>
<proteinExistence type="predicted"/>
<keyword evidence="2" id="KW-1185">Reference proteome</keyword>